<evidence type="ECO:0000313" key="2">
    <source>
        <dbReference type="EMBL" id="RCI06386.1"/>
    </source>
</evidence>
<dbReference type="PANTHER" id="PTHR10378">
    <property type="entry name" value="LIM DOMAIN-BINDING PROTEIN"/>
    <property type="match status" value="1"/>
</dbReference>
<feature type="compositionally biased region" description="Polar residues" evidence="1">
    <location>
        <begin position="293"/>
        <end position="303"/>
    </location>
</feature>
<proteinExistence type="predicted"/>
<comment type="caution">
    <text evidence="2">The sequence shown here is derived from an EMBL/GenBank/DDBJ whole genome shotgun (WGS) entry which is preliminary data.</text>
</comment>
<dbReference type="InterPro" id="IPR029005">
    <property type="entry name" value="LIM-bd/SEUSS"/>
</dbReference>
<dbReference type="Pfam" id="PF01803">
    <property type="entry name" value="LIM_bind"/>
    <property type="match status" value="1"/>
</dbReference>
<dbReference type="AlphaFoldDB" id="A0A367KW12"/>
<feature type="non-terminal residue" evidence="2">
    <location>
        <position position="1"/>
    </location>
</feature>
<feature type="region of interest" description="Disordered" evidence="1">
    <location>
        <begin position="275"/>
        <end position="327"/>
    </location>
</feature>
<dbReference type="STRING" id="4846.A0A367KW12"/>
<gene>
    <name evidence="2" type="ORF">CU098_003238</name>
</gene>
<accession>A0A367KW12</accession>
<feature type="compositionally biased region" description="Polar residues" evidence="1">
    <location>
        <begin position="275"/>
        <end position="284"/>
    </location>
</feature>
<keyword evidence="3" id="KW-1185">Reference proteome</keyword>
<dbReference type="OrthoDB" id="774557at2759"/>
<name>A0A367KW12_RHIST</name>
<reference evidence="2 3" key="1">
    <citation type="journal article" date="2018" name="G3 (Bethesda)">
        <title>Phylogenetic and Phylogenomic Definition of Rhizopus Species.</title>
        <authorList>
            <person name="Gryganskyi A.P."/>
            <person name="Golan J."/>
            <person name="Dolatabadi S."/>
            <person name="Mondo S."/>
            <person name="Robb S."/>
            <person name="Idnurm A."/>
            <person name="Muszewska A."/>
            <person name="Steczkiewicz K."/>
            <person name="Masonjones S."/>
            <person name="Liao H.L."/>
            <person name="Gajdeczka M.T."/>
            <person name="Anike F."/>
            <person name="Vuek A."/>
            <person name="Anishchenko I.M."/>
            <person name="Voigt K."/>
            <person name="de Hoog G.S."/>
            <person name="Smith M.E."/>
            <person name="Heitman J."/>
            <person name="Vilgalys R."/>
            <person name="Stajich J.E."/>
        </authorList>
    </citation>
    <scope>NUCLEOTIDE SEQUENCE [LARGE SCALE GENOMIC DNA]</scope>
    <source>
        <strain evidence="2 3">LSU 92-RS-03</strain>
    </source>
</reference>
<organism evidence="2 3">
    <name type="scientific">Rhizopus stolonifer</name>
    <name type="common">Rhizopus nigricans</name>
    <dbReference type="NCBI Taxonomy" id="4846"/>
    <lineage>
        <taxon>Eukaryota</taxon>
        <taxon>Fungi</taxon>
        <taxon>Fungi incertae sedis</taxon>
        <taxon>Mucoromycota</taxon>
        <taxon>Mucoromycotina</taxon>
        <taxon>Mucoromycetes</taxon>
        <taxon>Mucorales</taxon>
        <taxon>Mucorineae</taxon>
        <taxon>Rhizopodaceae</taxon>
        <taxon>Rhizopus</taxon>
    </lineage>
</organism>
<feature type="compositionally biased region" description="Basic residues" evidence="1">
    <location>
        <begin position="317"/>
        <end position="327"/>
    </location>
</feature>
<evidence type="ECO:0000313" key="3">
    <source>
        <dbReference type="Proteomes" id="UP000253551"/>
    </source>
</evidence>
<protein>
    <submittedName>
        <fullName evidence="2">Uncharacterized protein</fullName>
    </submittedName>
</protein>
<evidence type="ECO:0000256" key="1">
    <source>
        <dbReference type="SAM" id="MobiDB-lite"/>
    </source>
</evidence>
<dbReference type="EMBL" id="PJQM01000165">
    <property type="protein sequence ID" value="RCI06386.1"/>
    <property type="molecule type" value="Genomic_DNA"/>
</dbReference>
<dbReference type="Proteomes" id="UP000253551">
    <property type="component" value="Unassembled WGS sequence"/>
</dbReference>
<sequence length="327" mass="36737">AAADRSFWDNFVQDFYSPTSTCKLELLNSETEERKVFEINQSSLARCFHTQYMCGISAIQMTLGKTTECIFPNGTLNVECPKTSLVHRYDNGVLVVFTGLLMVQFGMSSEGVWKIENMDFSSQGYEEYIDRTSIKSEPIPNSKKKTPPQYSVFPNSPINKWGLPPRFFHILQISDIAERLGEVVFHSIVSGLGPKDSLGAIAFYKQQELIKNEEEEDSKSQLMETLAMCNVAPSPIVKTQTGVRPQPFTTSQQQQAALRQQQLHATATFQQFQQPSNHFQPTYPNTNNNNNNQFASTPTTSPMTRKRNSIGSGGKSPARKRANNGRK</sequence>